<dbReference type="SUPFAM" id="SSF48371">
    <property type="entry name" value="ARM repeat"/>
    <property type="match status" value="2"/>
</dbReference>
<evidence type="ECO:0000259" key="5">
    <source>
        <dbReference type="Pfam" id="PF23227"/>
    </source>
</evidence>
<dbReference type="EMBL" id="JAATJU010022900">
    <property type="protein sequence ID" value="KAH0509409.1"/>
    <property type="molecule type" value="Genomic_DNA"/>
</dbReference>
<feature type="domain" description="Maestro/Maestro-like HEAT-repeats" evidence="5">
    <location>
        <begin position="1412"/>
        <end position="1647"/>
    </location>
</feature>
<evidence type="ECO:0000256" key="1">
    <source>
        <dbReference type="ARBA" id="ARBA00022737"/>
    </source>
</evidence>
<dbReference type="Gene3D" id="1.25.10.10">
    <property type="entry name" value="Leucine-rich Repeat Variant"/>
    <property type="match status" value="2"/>
</dbReference>
<gene>
    <name evidence="6" type="ORF">LTLLF_104680</name>
</gene>
<feature type="domain" description="MROH2B-like N-terminal HEAT-repeats" evidence="4">
    <location>
        <begin position="88"/>
        <end position="240"/>
    </location>
</feature>
<dbReference type="InterPro" id="IPR055406">
    <property type="entry name" value="HEAT_Maestro"/>
</dbReference>
<evidence type="ECO:0000259" key="4">
    <source>
        <dbReference type="Pfam" id="PF23221"/>
    </source>
</evidence>
<sequence>MEEAATELNEDVLEEAEHLLEPLEPEDDGTFFQVTNLLNIMDSESAKTDTTEPGLDMRKTLASVIITEKATTDPCMVMNALIRCLQMPEVEDFETAEVASETLVALSRNHFSLVMYELQHHLKPLNLTDEFVIVTLAKLANGNVFEFMPYMGITLATIFTMLRLANEAKMRQVICSAMETFCETVQFYLRHLEDSLYPVMTEDQFAVKLFPMYRYFVTVWLRHQDVEVKLAVIKSLKPMLNLLLPNDDLREQVYDYIPLLLAEFQGSLEALFITQILRQILEASVTTNTPIPPMLLHPIFTELHVQVCTKAPVQQQFSSQNLMEIVHCFVALARSYPKELMKFFFSQVEMSKEAVRVGTLALIRAVVSADDPKMNIKTIYLAIRVVKNTLSDTRSKVRMAILRIIGQLVLSGFQEKIKGWGLKYVSVQLTLSTYKLTNRRECFYQRDLEEKMVHKVTMDTVKIITSSISGMTNEFWVRLLCYIMETDYTEALTPICISLTNLAENQIHGKDTEAGMAGKSKHVDLPAPQKLLARLLEFWVRLLCYIMETDYTEALTPICISLTNLAENQIHGKDTEAGMAGKSKHVDLPAPQKLLARLLVLMSSPYKGEGRGIAMLNLLRTLSQSIAPSMADMWEQEIPLLVQYLEEHTEFTWNQKAWEDKLIQFLRNSLKKTRGTSWSLRLSKELNNQLETLESPSLEKGFLYRALGFTLGMGLEADRVEVLLLELLYKTDYSNDFDREGVILCFGLCARGQVKTVLNVLHDFEERIQESEQSWQIGAWRKDHPWRRETVKSALMVMYSCVSSYCHPQMLLTHVDSPITAKIIHHYSSSCQDISLKMAFMKSVVQVTKAIKSIQDLEDFQFTHKSALTSLIVVIIKAEPPDHLASPVRSMAMDALSQLSTLKPFYSSEESMDLMDISIHAIISLQPPGEDNESVKLLEKWILSEKEWEREKAMTLHLHLMQIYVQSIGVCIPLKLGQFGILVGLIAPCTCDVHRRTRLASTDVLSSLLDLHVSQTCSLWGATKEQELKKCKEDLQDTDMDKISSASSRIAKVTLGCAWGAPLSSAGCPANIVTLGVPSQQPLVVCPEFNCDEVVSLIQKLCENIGAMDLQHDRAAVTWIGIFLQMRVKELEDKVAEILGAILVHLPVVDHPEVRRHLIEGILLLAHYHQETVLTSLLRQPLPMESHLTEVWLAVAENVPFARTMLHGLLGRLQSRFTARINATSKADIWRLAAVDPLMTLCTIRLLMEKMDQDDKFPDLFPDLLYTFLLQLGSSHGPEASSPVLKTWRLVHTGSLPQEMTLQRITIKSMRLLVKRLNREPLEQALEEQSVWSLLENGGTFLAGVSLMARLCMQNAESYMQRLAELMLTGMGSEVLSCCVSSTAICVEFMSDPVLHQEKLLRPVVLKLEKGAGQDKDETLQVLSLRALGNMALGAPRKVKQYRKLLLEKCLGSLQGQASCSVMAEAMEALTKILAELREGDIGSSFEAISEQCRAFFDSESEMMRLKAFTLFGKLAKVVGISKKHFFKGEVKRGWVSLMLHCQDPCPSVAQACLATMFQCVHFWGWKSLESSFGHSNDSINDQMTVFQTNMCSVLAQKKPAILCGFLVETTNFMKNNLSRIRISACALAGIIMKQLSAHYLKKMDLVGLRNC</sequence>
<organism evidence="6 7">
    <name type="scientific">Microtus ochrogaster</name>
    <name type="common">Prairie vole</name>
    <dbReference type="NCBI Taxonomy" id="79684"/>
    <lineage>
        <taxon>Eukaryota</taxon>
        <taxon>Metazoa</taxon>
        <taxon>Chordata</taxon>
        <taxon>Craniata</taxon>
        <taxon>Vertebrata</taxon>
        <taxon>Euteleostomi</taxon>
        <taxon>Mammalia</taxon>
        <taxon>Eutheria</taxon>
        <taxon>Euarchontoglires</taxon>
        <taxon>Glires</taxon>
        <taxon>Rodentia</taxon>
        <taxon>Myomorpha</taxon>
        <taxon>Muroidea</taxon>
        <taxon>Cricetidae</taxon>
        <taxon>Arvicolinae</taxon>
        <taxon>Microtus</taxon>
    </lineage>
</organism>
<dbReference type="InterPro" id="IPR048465">
    <property type="entry name" value="Maestro-like_HEAT"/>
</dbReference>
<feature type="domain" description="MROH2B-like HEAT-repeats" evidence="3">
    <location>
        <begin position="244"/>
        <end position="536"/>
    </location>
</feature>
<feature type="domain" description="Maestro-like HEAT-repeats" evidence="2">
    <location>
        <begin position="948"/>
        <end position="1206"/>
    </location>
</feature>
<evidence type="ECO:0000259" key="3">
    <source>
        <dbReference type="Pfam" id="PF23210"/>
    </source>
</evidence>
<comment type="caution">
    <text evidence="6">The sequence shown here is derived from an EMBL/GenBank/DDBJ whole genome shotgun (WGS) entry which is preliminary data.</text>
</comment>
<keyword evidence="1" id="KW-0677">Repeat</keyword>
<dbReference type="Pfam" id="PF23221">
    <property type="entry name" value="HEAT_MROH2B_1st"/>
    <property type="match status" value="1"/>
</dbReference>
<proteinExistence type="predicted"/>
<dbReference type="InterPro" id="IPR056282">
    <property type="entry name" value="MROH2B-like_N_HEAT"/>
</dbReference>
<evidence type="ECO:0000259" key="2">
    <source>
        <dbReference type="Pfam" id="PF21047"/>
    </source>
</evidence>
<dbReference type="GO" id="GO:0005737">
    <property type="term" value="C:cytoplasm"/>
    <property type="evidence" value="ECO:0007669"/>
    <property type="project" value="TreeGrafter"/>
</dbReference>
<dbReference type="Pfam" id="PF23210">
    <property type="entry name" value="HEAT_Maestro_2"/>
    <property type="match status" value="2"/>
</dbReference>
<dbReference type="InterPro" id="IPR055408">
    <property type="entry name" value="HEAT_MROH2B-like"/>
</dbReference>
<dbReference type="InterPro" id="IPR045206">
    <property type="entry name" value="Maestro_heat-like_prot"/>
</dbReference>
<dbReference type="PANTHER" id="PTHR23120">
    <property type="entry name" value="MAESTRO-RELATED HEAT DOMAIN-CONTAINING"/>
    <property type="match status" value="1"/>
</dbReference>
<dbReference type="InterPro" id="IPR011989">
    <property type="entry name" value="ARM-like"/>
</dbReference>
<evidence type="ECO:0000313" key="7">
    <source>
        <dbReference type="Proteomes" id="UP000710432"/>
    </source>
</evidence>
<name>A0A8J6KUG4_MICOH</name>
<dbReference type="Pfam" id="PF21047">
    <property type="entry name" value="HEAT_Maestro"/>
    <property type="match status" value="1"/>
</dbReference>
<reference evidence="6" key="1">
    <citation type="submission" date="2020-03" db="EMBL/GenBank/DDBJ databases">
        <title>Studies in the Genomics of Life Span.</title>
        <authorList>
            <person name="Glass D."/>
        </authorList>
    </citation>
    <scope>NUCLEOTIDE SEQUENCE</scope>
    <source>
        <strain evidence="6">LTLLF</strain>
        <tissue evidence="6">Muscle</tissue>
    </source>
</reference>
<dbReference type="PANTHER" id="PTHR23120:SF14">
    <property type="entry name" value="MAESTRO HEAT-LIKE REPEAT-CONTAINING PROTEIN FAMILY MEMBER 2A"/>
    <property type="match status" value="1"/>
</dbReference>
<protein>
    <submittedName>
        <fullName evidence="6">Maestro heat-like repeat-containing protein family member 2A</fullName>
    </submittedName>
</protein>
<evidence type="ECO:0000313" key="6">
    <source>
        <dbReference type="EMBL" id="KAH0509409.1"/>
    </source>
</evidence>
<dbReference type="Pfam" id="PF23227">
    <property type="entry name" value="HEAT_MROH2B_C"/>
    <property type="match status" value="1"/>
</dbReference>
<dbReference type="Proteomes" id="UP000710432">
    <property type="component" value="Unassembled WGS sequence"/>
</dbReference>
<dbReference type="InterPro" id="IPR016024">
    <property type="entry name" value="ARM-type_fold"/>
</dbReference>
<feature type="domain" description="MROH2B-like HEAT-repeats" evidence="3">
    <location>
        <begin position="537"/>
        <end position="938"/>
    </location>
</feature>
<accession>A0A8J6KUG4</accession>